<sequence length="338" mass="38504">MVADISPPGSVFEPLMSPPRAEKPLSRSAQSVMDCLRLHRAGHRLGSWWQRRLRPDDYAQVLRALDADESLRNYVEDKVRYDYDPCRCCLTIRMSSPLHDTFCARVADEISRQLRQYQQGNGPLSDFAQEVEYLATSRILIPEDTHNGEQTYSRREPDASFGHRQAHYLGVIVEVCYAQKSRQVPHLADEYILNTNGSVNAVLAFDIDYKGSKRATVTMWRPEYTTVDGVEEFRAATVIEAQAFRTDSGFPTAATALRLFLRDFATDELTPGHVDLDREVLITSKQLFDFLLSAEARQQAHTQHQGSTNRLRPGALKRRHFQTHFQQLTSEDEGSVDL</sequence>
<keyword evidence="3" id="KW-1185">Reference proteome</keyword>
<dbReference type="AlphaFoldDB" id="W6PXF5"/>
<evidence type="ECO:0000313" key="3">
    <source>
        <dbReference type="Proteomes" id="UP000030686"/>
    </source>
</evidence>
<accession>W6PXF5</accession>
<evidence type="ECO:0000313" key="2">
    <source>
        <dbReference type="EMBL" id="CDM28466.1"/>
    </source>
</evidence>
<proteinExistence type="predicted"/>
<dbReference type="OrthoDB" id="3485856at2759"/>
<gene>
    <name evidence="2" type="ORF">PROQFM164_S01g002277</name>
</gene>
<dbReference type="STRING" id="1365484.W6PXF5"/>
<evidence type="ECO:0000256" key="1">
    <source>
        <dbReference type="SAM" id="MobiDB-lite"/>
    </source>
</evidence>
<organism evidence="2 3">
    <name type="scientific">Penicillium roqueforti (strain FM164)</name>
    <dbReference type="NCBI Taxonomy" id="1365484"/>
    <lineage>
        <taxon>Eukaryota</taxon>
        <taxon>Fungi</taxon>
        <taxon>Dikarya</taxon>
        <taxon>Ascomycota</taxon>
        <taxon>Pezizomycotina</taxon>
        <taxon>Eurotiomycetes</taxon>
        <taxon>Eurotiomycetidae</taxon>
        <taxon>Eurotiales</taxon>
        <taxon>Aspergillaceae</taxon>
        <taxon>Penicillium</taxon>
    </lineage>
</organism>
<dbReference type="OMA" id="TMHIEQV"/>
<dbReference type="Proteomes" id="UP000030686">
    <property type="component" value="Unassembled WGS sequence"/>
</dbReference>
<dbReference type="EMBL" id="HG792015">
    <property type="protein sequence ID" value="CDM28466.1"/>
    <property type="molecule type" value="Genomic_DNA"/>
</dbReference>
<feature type="region of interest" description="Disordered" evidence="1">
    <location>
        <begin position="1"/>
        <end position="24"/>
    </location>
</feature>
<reference evidence="2" key="1">
    <citation type="journal article" date="2014" name="Nat. Commun.">
        <title>Multiple recent horizontal transfers of a large genomic region in cheese making fungi.</title>
        <authorList>
            <person name="Cheeseman K."/>
            <person name="Ropars J."/>
            <person name="Renault P."/>
            <person name="Dupont J."/>
            <person name="Gouzy J."/>
            <person name="Branca A."/>
            <person name="Abraham A.L."/>
            <person name="Ceppi M."/>
            <person name="Conseiller E."/>
            <person name="Debuchy R."/>
            <person name="Malagnac F."/>
            <person name="Goarin A."/>
            <person name="Silar P."/>
            <person name="Lacoste S."/>
            <person name="Sallet E."/>
            <person name="Bensimon A."/>
            <person name="Giraud T."/>
            <person name="Brygoo Y."/>
        </authorList>
    </citation>
    <scope>NUCLEOTIDE SEQUENCE [LARGE SCALE GENOMIC DNA]</scope>
    <source>
        <strain evidence="2">FM164</strain>
    </source>
</reference>
<protein>
    <submittedName>
        <fullName evidence="2">Genomic scaffold, ProqFM164S01</fullName>
    </submittedName>
</protein>
<name>W6PXF5_PENRF</name>